<feature type="active site" description="Proton acceptor" evidence="2">
    <location>
        <position position="319"/>
    </location>
</feature>
<keyword evidence="2" id="KW-0378">Hydrolase</keyword>
<evidence type="ECO:0000313" key="5">
    <source>
        <dbReference type="EMBL" id="MXO85306.1"/>
    </source>
</evidence>
<sequence length="793" mass="88799">MRQKELRIALVCYGGVSLAVYMHGVTKELWHLARASRDFHGEGVEASGSSAVYRRIFNDIEAEHDLRLRVLPDILTGASAGGINAVFLADAIHSGHSLEPLTDLWLEMADIDELVDPDARPVWRFAKFWAQPLVWWLMSRPDSAVSESVAPETRTEVARKLSSLVRGRWFQPPFSGIGFSKLLAGAITTMRETPAEKPLLPPDHPIDLFVTTTDFRGHIQYLRLNSPPVVEETEHRLPISFAVRVPREGGMGLADINELTFAARATASFPGAFPPLRVAEIDQLAEDSGATWPTRSDFLERIMPVHHKQGDEHNASLIDGSVLVNAPFSGAIAALPQRPVQREVDRRFVYIDPRPDRIGSLGDDDMAEPVGFFAAIFGSLSTIPREQPIRDNLETIADQSREAVRIQRIIKALRDEVEGEVERLFGRTFFLDTPTPRRLKNWRAKAQQAAASSAGFAFQAYAQTKFSNIVENLAKLVADAGGGPDQPSLQVIEALLRGEFAERGLTNLGAPGGGASEEAIAFFRVHDIDFRLRRLRLLTRRLARDWEIDPDIPVSAVEEARQAIYDILALYYARESEEYLGPEFAEAARDIAKDAGRVIDLIAERRLLPELDERAEEMLAEAMAAMPKDLKRRMLLTYLGFPYYDIATFPLLRNEVYNEYDPVKVDRISPDDARSIREGGTRATLRGIEFYNFGAFFSRAYRENDYLWGRLHGAERMIDLVCSTIEDGVSDRLCRSYKRDAFLAILDEEEDRLTHSADLVASLRAEVEARLPAEETEERDAEDDAVGQSPSDS</sequence>
<dbReference type="SUPFAM" id="SSF52151">
    <property type="entry name" value="FabD/lysophospholipase-like"/>
    <property type="match status" value="1"/>
</dbReference>
<proteinExistence type="predicted"/>
<keyword evidence="2" id="KW-0442">Lipid degradation</keyword>
<dbReference type="InterPro" id="IPR019894">
    <property type="entry name" value="Patatin-related_protein"/>
</dbReference>
<dbReference type="Gene3D" id="3.40.1090.10">
    <property type="entry name" value="Cytosolic phospholipase A2 catalytic domain"/>
    <property type="match status" value="1"/>
</dbReference>
<feature type="region of interest" description="Disordered" evidence="3">
    <location>
        <begin position="769"/>
        <end position="793"/>
    </location>
</feature>
<dbReference type="GO" id="GO:0016787">
    <property type="term" value="F:hydrolase activity"/>
    <property type="evidence" value="ECO:0007669"/>
    <property type="project" value="UniProtKB-UniRule"/>
</dbReference>
<evidence type="ECO:0000256" key="3">
    <source>
        <dbReference type="SAM" id="MobiDB-lite"/>
    </source>
</evidence>
<dbReference type="InterPro" id="IPR016035">
    <property type="entry name" value="Acyl_Trfase/lysoPLipase"/>
</dbReference>
<dbReference type="Pfam" id="PF01734">
    <property type="entry name" value="Patatin"/>
    <property type="match status" value="1"/>
</dbReference>
<comment type="caution">
    <text evidence="5">The sequence shown here is derived from an EMBL/GenBank/DDBJ whole genome shotgun (WGS) entry which is preliminary data.</text>
</comment>
<keyword evidence="1 2" id="KW-0443">Lipid metabolism</keyword>
<organism evidence="5 6">
    <name type="scientific">Parapontixanthobacter aurantiacus</name>
    <dbReference type="NCBI Taxonomy" id="1463599"/>
    <lineage>
        <taxon>Bacteria</taxon>
        <taxon>Pseudomonadati</taxon>
        <taxon>Pseudomonadota</taxon>
        <taxon>Alphaproteobacteria</taxon>
        <taxon>Sphingomonadales</taxon>
        <taxon>Erythrobacteraceae</taxon>
        <taxon>Parapontixanthobacter</taxon>
    </lineage>
</organism>
<dbReference type="InterPro" id="IPR002641">
    <property type="entry name" value="PNPLA_dom"/>
</dbReference>
<protein>
    <submittedName>
        <fullName evidence="5">Patatin-like protein</fullName>
    </submittedName>
</protein>
<dbReference type="GO" id="GO:0016042">
    <property type="term" value="P:lipid catabolic process"/>
    <property type="evidence" value="ECO:0007669"/>
    <property type="project" value="UniProtKB-UniRule"/>
</dbReference>
<feature type="compositionally biased region" description="Acidic residues" evidence="3">
    <location>
        <begin position="774"/>
        <end position="785"/>
    </location>
</feature>
<keyword evidence="6" id="KW-1185">Reference proteome</keyword>
<evidence type="ECO:0000256" key="1">
    <source>
        <dbReference type="ARBA" id="ARBA00023098"/>
    </source>
</evidence>
<evidence type="ECO:0000313" key="6">
    <source>
        <dbReference type="Proteomes" id="UP000433104"/>
    </source>
</evidence>
<dbReference type="EMBL" id="WTYW01000001">
    <property type="protein sequence ID" value="MXO85306.1"/>
    <property type="molecule type" value="Genomic_DNA"/>
</dbReference>
<dbReference type="NCBIfam" id="TIGR03607">
    <property type="entry name" value="patatin-like protein"/>
    <property type="match status" value="1"/>
</dbReference>
<dbReference type="AlphaFoldDB" id="A0A844ZDS3"/>
<dbReference type="InterPro" id="IPR024282">
    <property type="entry name" value="DUF3376"/>
</dbReference>
<name>A0A844ZDS3_9SPHN</name>
<dbReference type="OrthoDB" id="8728704at2"/>
<evidence type="ECO:0000256" key="2">
    <source>
        <dbReference type="PROSITE-ProRule" id="PRU01161"/>
    </source>
</evidence>
<reference evidence="5 6" key="1">
    <citation type="submission" date="2019-12" db="EMBL/GenBank/DDBJ databases">
        <title>Genomic-based taxomic classification of the family Erythrobacteraceae.</title>
        <authorList>
            <person name="Xu L."/>
        </authorList>
    </citation>
    <scope>NUCLEOTIDE SEQUENCE [LARGE SCALE GENOMIC DNA]</scope>
    <source>
        <strain evidence="5 6">MCCC 1A09962</strain>
    </source>
</reference>
<dbReference type="Pfam" id="PF11856">
    <property type="entry name" value="DUF3376"/>
    <property type="match status" value="1"/>
</dbReference>
<dbReference type="Proteomes" id="UP000433104">
    <property type="component" value="Unassembled WGS sequence"/>
</dbReference>
<feature type="short sequence motif" description="GXSXG" evidence="2">
    <location>
        <begin position="77"/>
        <end position="81"/>
    </location>
</feature>
<accession>A0A844ZDS3</accession>
<feature type="active site" description="Nucleophile" evidence="2">
    <location>
        <position position="79"/>
    </location>
</feature>
<gene>
    <name evidence="5" type="ORF">GRI38_04615</name>
</gene>
<evidence type="ECO:0000259" key="4">
    <source>
        <dbReference type="PROSITE" id="PS51635"/>
    </source>
</evidence>
<feature type="domain" description="PNPLA" evidence="4">
    <location>
        <begin position="10"/>
        <end position="332"/>
    </location>
</feature>
<dbReference type="PROSITE" id="PS51635">
    <property type="entry name" value="PNPLA"/>
    <property type="match status" value="1"/>
</dbReference>
<dbReference type="RefSeq" id="WP_160681717.1">
    <property type="nucleotide sequence ID" value="NZ_WTYW01000001.1"/>
</dbReference>
<comment type="caution">
    <text evidence="2">Lacks conserved residue(s) required for the propagation of feature annotation.</text>
</comment>